<dbReference type="Proteomes" id="UP000542674">
    <property type="component" value="Unassembled WGS sequence"/>
</dbReference>
<keyword evidence="2" id="KW-1185">Reference proteome</keyword>
<protein>
    <submittedName>
        <fullName evidence="1">Uncharacterized protein</fullName>
    </submittedName>
</protein>
<gene>
    <name evidence="1" type="ORF">F4559_001353</name>
</gene>
<dbReference type="EMBL" id="JACHJS010000001">
    <property type="protein sequence ID" value="MBB4963994.1"/>
    <property type="molecule type" value="Genomic_DNA"/>
</dbReference>
<organism evidence="1 2">
    <name type="scientific">Saccharothrix violaceirubra</name>
    <dbReference type="NCBI Taxonomy" id="413306"/>
    <lineage>
        <taxon>Bacteria</taxon>
        <taxon>Bacillati</taxon>
        <taxon>Actinomycetota</taxon>
        <taxon>Actinomycetes</taxon>
        <taxon>Pseudonocardiales</taxon>
        <taxon>Pseudonocardiaceae</taxon>
        <taxon>Saccharothrix</taxon>
    </lineage>
</organism>
<proteinExistence type="predicted"/>
<dbReference type="RefSeq" id="WP_184666734.1">
    <property type="nucleotide sequence ID" value="NZ_BAABAI010000025.1"/>
</dbReference>
<accession>A0A7W7WU95</accession>
<reference evidence="1 2" key="1">
    <citation type="submission" date="2020-08" db="EMBL/GenBank/DDBJ databases">
        <title>Sequencing the genomes of 1000 actinobacteria strains.</title>
        <authorList>
            <person name="Klenk H.-P."/>
        </authorList>
    </citation>
    <scope>NUCLEOTIDE SEQUENCE [LARGE SCALE GENOMIC DNA]</scope>
    <source>
        <strain evidence="1 2">DSM 45084</strain>
    </source>
</reference>
<dbReference type="AlphaFoldDB" id="A0A7W7WU95"/>
<comment type="caution">
    <text evidence="1">The sequence shown here is derived from an EMBL/GenBank/DDBJ whole genome shotgun (WGS) entry which is preliminary data.</text>
</comment>
<evidence type="ECO:0000313" key="2">
    <source>
        <dbReference type="Proteomes" id="UP000542674"/>
    </source>
</evidence>
<evidence type="ECO:0000313" key="1">
    <source>
        <dbReference type="EMBL" id="MBB4963994.1"/>
    </source>
</evidence>
<name>A0A7W7WU95_9PSEU</name>
<sequence>MYTGIGDGIVTLDRPTGLKVVEFECAECSRVTAITTDGDEAVLVRTVGPYRGKRWLNVHDGARTTTLTITANAAWTVGVGGLEAATESSGSLSGTGDSVVVYRGTATTARITNSGDGAFVVDVVSGPAGLGLPVDTVGAYDGTVPLEGPAIIQVTSNGTWTVTPR</sequence>